<dbReference type="RefSeq" id="WP_136880987.1">
    <property type="nucleotide sequence ID" value="NZ_SWDX01000006.1"/>
</dbReference>
<dbReference type="SUPFAM" id="SSF52833">
    <property type="entry name" value="Thioredoxin-like"/>
    <property type="match status" value="1"/>
</dbReference>
<dbReference type="Gene3D" id="3.40.30.10">
    <property type="entry name" value="Glutaredoxin"/>
    <property type="match status" value="1"/>
</dbReference>
<reference evidence="2 3" key="1">
    <citation type="submission" date="2019-04" db="EMBL/GenBank/DDBJ databases">
        <title>Pedobacter sp. RP-1-16 sp. nov., isolated from Arctic soil.</title>
        <authorList>
            <person name="Dahal R.H."/>
            <person name="Kim D.-U."/>
        </authorList>
    </citation>
    <scope>NUCLEOTIDE SEQUENCE [LARGE SCALE GENOMIC DNA]</scope>
    <source>
        <strain evidence="2 3">RP-1-16</strain>
    </source>
</reference>
<keyword evidence="1" id="KW-0812">Transmembrane</keyword>
<evidence type="ECO:0000313" key="3">
    <source>
        <dbReference type="Proteomes" id="UP000309594"/>
    </source>
</evidence>
<dbReference type="AlphaFoldDB" id="A0A4U1G5T0"/>
<evidence type="ECO:0000313" key="2">
    <source>
        <dbReference type="EMBL" id="TKC59111.1"/>
    </source>
</evidence>
<evidence type="ECO:0000256" key="1">
    <source>
        <dbReference type="SAM" id="Phobius"/>
    </source>
</evidence>
<gene>
    <name evidence="2" type="ORF">FBD94_16380</name>
</gene>
<dbReference type="Pfam" id="PF06764">
    <property type="entry name" value="DUF1223"/>
    <property type="match status" value="1"/>
</dbReference>
<dbReference type="InterPro" id="IPR010634">
    <property type="entry name" value="DUF1223"/>
</dbReference>
<sequence length="262" mass="28621">MKTIKILGLFVFYIAVGLFLFGFVDLNTFLPKRAISGAKGAGFAVVELFTSEGCSSCPPADEVLERLQKEIGDQPIYLLAYHVDYWDRLGWKDTFSSSAYSDRQGEYGRWFNLSTIYTPQVVVNGKEEFTGTEESRIRKSILAQLAVIPSAILTLDTQKDDIGVKVAYHAEGAIKNTSLLIAIVQKSGHSNVVRGENAGRGLSHVQIVRSIQIVNLNATGIGNTSIKLPKDLDGQQWEVLGLIQDKSNGKILGAAKVIASDK</sequence>
<keyword evidence="1" id="KW-1133">Transmembrane helix</keyword>
<dbReference type="InterPro" id="IPR036249">
    <property type="entry name" value="Thioredoxin-like_sf"/>
</dbReference>
<protein>
    <submittedName>
        <fullName evidence="2">DUF1223 domain-containing protein</fullName>
    </submittedName>
</protein>
<proteinExistence type="predicted"/>
<accession>A0A4U1G5T0</accession>
<dbReference type="PANTHER" id="PTHR36057:SF1">
    <property type="entry name" value="LIPOPROTEIN LIPID ATTACHMENT SITE-LIKE PROTEIN, PUTATIVE (DUF1223)-RELATED"/>
    <property type="match status" value="1"/>
</dbReference>
<keyword evidence="1" id="KW-0472">Membrane</keyword>
<dbReference type="PANTHER" id="PTHR36057">
    <property type="match status" value="1"/>
</dbReference>
<comment type="caution">
    <text evidence="2">The sequence shown here is derived from an EMBL/GenBank/DDBJ whole genome shotgun (WGS) entry which is preliminary data.</text>
</comment>
<name>A0A4U1G5T0_9SPHI</name>
<dbReference type="Proteomes" id="UP000309594">
    <property type="component" value="Unassembled WGS sequence"/>
</dbReference>
<organism evidence="2 3">
    <name type="scientific">Pedobacter hiemivivus</name>
    <dbReference type="NCBI Taxonomy" id="2530454"/>
    <lineage>
        <taxon>Bacteria</taxon>
        <taxon>Pseudomonadati</taxon>
        <taxon>Bacteroidota</taxon>
        <taxon>Sphingobacteriia</taxon>
        <taxon>Sphingobacteriales</taxon>
        <taxon>Sphingobacteriaceae</taxon>
        <taxon>Pedobacter</taxon>
    </lineage>
</organism>
<dbReference type="EMBL" id="SWDX01000006">
    <property type="protein sequence ID" value="TKC59111.1"/>
    <property type="molecule type" value="Genomic_DNA"/>
</dbReference>
<feature type="transmembrane region" description="Helical" evidence="1">
    <location>
        <begin position="6"/>
        <end position="24"/>
    </location>
</feature>